<dbReference type="InterPro" id="IPR036366">
    <property type="entry name" value="PGBDSf"/>
</dbReference>
<proteinExistence type="predicted"/>
<feature type="region of interest" description="Disordered" evidence="1">
    <location>
        <begin position="371"/>
        <end position="404"/>
    </location>
</feature>
<dbReference type="InterPro" id="IPR002477">
    <property type="entry name" value="Peptidoglycan-bd-like"/>
</dbReference>
<dbReference type="OrthoDB" id="512457at2759"/>
<feature type="compositionally biased region" description="Low complexity" evidence="1">
    <location>
        <begin position="394"/>
        <end position="404"/>
    </location>
</feature>
<dbReference type="RefSeq" id="XP_005846237.1">
    <property type="nucleotide sequence ID" value="XM_005846175.1"/>
</dbReference>
<accession>E1ZIC9</accession>
<dbReference type="KEGG" id="cvr:CHLNCDRAFT_58231"/>
<dbReference type="InParanoid" id="E1ZIC9"/>
<dbReference type="Gene3D" id="1.10.101.10">
    <property type="entry name" value="PGBD-like superfamily/PGBD"/>
    <property type="match status" value="1"/>
</dbReference>
<organism evidence="4">
    <name type="scientific">Chlorella variabilis</name>
    <name type="common">Green alga</name>
    <dbReference type="NCBI Taxonomy" id="554065"/>
    <lineage>
        <taxon>Eukaryota</taxon>
        <taxon>Viridiplantae</taxon>
        <taxon>Chlorophyta</taxon>
        <taxon>core chlorophytes</taxon>
        <taxon>Trebouxiophyceae</taxon>
        <taxon>Chlorellales</taxon>
        <taxon>Chlorellaceae</taxon>
        <taxon>Chlorella clade</taxon>
        <taxon>Chlorella</taxon>
    </lineage>
</organism>
<sequence length="651" mass="67692">MQLAVPQRALTVRPRGARTARSHGRSAVLVRSMLGPYQYKTRVARLRLKGAQVHEFGDRVLQQGSFGDDVMQLQAYLAEQGYFSSDDGLSGYFGDVTGQALQAWQRDQGLRVTGVFDGDCKWTYLREQEAALQQAAQAQAQQVALVVRPPSVPDSWRVQQPGLATGALGLAALVAGASLANSRIKEGRPVPGVTELGRLLRWAVHTLAGATAAVGRGAAVAGRAVQQALEPPPAPAPRRRRTLTPRPEECAAGAAAVVGKRQEYAAAAAAASLAARQAAAQEAAYLSAAGGPAPQAPHGKAQRLSEDELQQRIAVMKGEVSPRTPVPQRPAPRKLPLGRPKPADDPITGSKYGTYYGGRQVRDQVKQYLEGDSGASRAATPAGRRTEGLGFQMSARPRPASKPAKPSMVLAQASARPVELAAAPVPAAEVEVALAGEAFKDVGVAQVAAQAAAGASVLLAGTELEKGPERRGPHVPVVKPGMASPPAVQLNGGGAPAPAPAPRSVPVVKPQKRATIGDMLRSSLMGDGAAPQPDAPLHSVDGGYGYAAAPPRQQQQAAAPRPVNTGSSYGSGAVEEAAGGAAVQYNSDGSVVLASKPIKLVKPAHLLPKTYGYEGGEQAAPTADQRYPSAAPQREQLTDGDMFGGFRRRGF</sequence>
<feature type="region of interest" description="Disordered" evidence="1">
    <location>
        <begin position="615"/>
        <end position="644"/>
    </location>
</feature>
<evidence type="ECO:0000259" key="2">
    <source>
        <dbReference type="Pfam" id="PF01471"/>
    </source>
</evidence>
<dbReference type="GeneID" id="17353623"/>
<dbReference type="eggNOG" id="ENOG502SYPG">
    <property type="taxonomic scope" value="Eukaryota"/>
</dbReference>
<feature type="region of interest" description="Disordered" evidence="1">
    <location>
        <begin position="317"/>
        <end position="355"/>
    </location>
</feature>
<reference evidence="3 4" key="1">
    <citation type="journal article" date="2010" name="Plant Cell">
        <title>The Chlorella variabilis NC64A genome reveals adaptation to photosymbiosis, coevolution with viruses, and cryptic sex.</title>
        <authorList>
            <person name="Blanc G."/>
            <person name="Duncan G."/>
            <person name="Agarkova I."/>
            <person name="Borodovsky M."/>
            <person name="Gurnon J."/>
            <person name="Kuo A."/>
            <person name="Lindquist E."/>
            <person name="Lucas S."/>
            <person name="Pangilinan J."/>
            <person name="Polle J."/>
            <person name="Salamov A."/>
            <person name="Terry A."/>
            <person name="Yamada T."/>
            <person name="Dunigan D.D."/>
            <person name="Grigoriev I.V."/>
            <person name="Claverie J.M."/>
            <person name="Van Etten J.L."/>
        </authorList>
    </citation>
    <scope>NUCLEOTIDE SEQUENCE [LARGE SCALE GENOMIC DNA]</scope>
    <source>
        <strain evidence="3 4">NC64A</strain>
    </source>
</reference>
<evidence type="ECO:0000313" key="4">
    <source>
        <dbReference type="Proteomes" id="UP000008141"/>
    </source>
</evidence>
<protein>
    <recommendedName>
        <fullName evidence="2">Peptidoglycan binding-like domain-containing protein</fullName>
    </recommendedName>
</protein>
<dbReference type="Proteomes" id="UP000008141">
    <property type="component" value="Unassembled WGS sequence"/>
</dbReference>
<name>E1ZIC9_CHLVA</name>
<dbReference type="SUPFAM" id="SSF47090">
    <property type="entry name" value="PGBD-like"/>
    <property type="match status" value="1"/>
</dbReference>
<dbReference type="EMBL" id="GL433848">
    <property type="protein sequence ID" value="EFN54135.1"/>
    <property type="molecule type" value="Genomic_DNA"/>
</dbReference>
<evidence type="ECO:0000313" key="3">
    <source>
        <dbReference type="EMBL" id="EFN54135.1"/>
    </source>
</evidence>
<feature type="domain" description="Peptidoglycan binding-like" evidence="2">
    <location>
        <begin position="67"/>
        <end position="118"/>
    </location>
</feature>
<feature type="region of interest" description="Disordered" evidence="1">
    <location>
        <begin position="484"/>
        <end position="509"/>
    </location>
</feature>
<gene>
    <name evidence="3" type="ORF">CHLNCDRAFT_58231</name>
</gene>
<keyword evidence="4" id="KW-1185">Reference proteome</keyword>
<evidence type="ECO:0000256" key="1">
    <source>
        <dbReference type="SAM" id="MobiDB-lite"/>
    </source>
</evidence>
<dbReference type="AlphaFoldDB" id="E1ZIC9"/>
<dbReference type="InterPro" id="IPR036365">
    <property type="entry name" value="PGBD-like_sf"/>
</dbReference>
<dbReference type="Pfam" id="PF01471">
    <property type="entry name" value="PG_binding_1"/>
    <property type="match status" value="1"/>
</dbReference>
<feature type="compositionally biased region" description="Low complexity" evidence="1">
    <location>
        <begin position="547"/>
        <end position="570"/>
    </location>
</feature>
<feature type="region of interest" description="Disordered" evidence="1">
    <location>
        <begin position="523"/>
        <end position="570"/>
    </location>
</feature>